<dbReference type="Proteomes" id="UP000193719">
    <property type="component" value="Unassembled WGS sequence"/>
</dbReference>
<comment type="caution">
    <text evidence="7">The sequence shown here is derived from an EMBL/GenBank/DDBJ whole genome shotgun (WGS) entry which is preliminary data.</text>
</comment>
<evidence type="ECO:0000256" key="1">
    <source>
        <dbReference type="ARBA" id="ARBA00001255"/>
    </source>
</evidence>
<sequence>MKYLLSVATLALLITSHVEARWVPNQHETWNIALGSGFDISRESADVLEVDLENTSSSKIQDFHKRGKKVICYFSGGTVEDYRSYFNQYTKVDGLVRNKYSAWPRERWLDYRVSGYKSLIKQRISEAVSKHCDGIDVDNVDGYQVGDVKNNWSDPLTKQDAIKFTSWLGQTAHDMGIAIGLKNCLDIVDTVGKYYDFAVNEGCARRNECHWYKNFLSTGKPVLGITYHGLSSNRDALCKNLNGLPISMIIKDGEELVQKSIIFDGKKHCGSSFQSGKVGSPSRNDEPKKTTTVKKTTTIKKTTTVAPVAAKKITTINRSTKVTPTGIPKPFEVKPANTPVVSKPVVTSSNPTGSKPVVVPINPVESKPTANPINPTGSNPVVTPGNPTGSKPAVNPSNPAESKPVIKEGNNTSIVSPTLDKANPDDDNSSTVTTGVAITGSVLGAAAVFAFLKKNPKKFEGIKRGLSRSATSIKRGASTISRRVTTKGRN</sequence>
<dbReference type="InterPro" id="IPR013785">
    <property type="entry name" value="Aldolase_TIM"/>
</dbReference>
<dbReference type="PANTHER" id="PTHR35273:SF2">
    <property type="entry name" value="ALPHA-GALACTOSIDASE"/>
    <property type="match status" value="1"/>
</dbReference>
<proteinExistence type="predicted"/>
<gene>
    <name evidence="7" type="ORF">BCR36DRAFT_344570</name>
</gene>
<evidence type="ECO:0000313" key="7">
    <source>
        <dbReference type="EMBL" id="ORX57832.1"/>
    </source>
</evidence>
<dbReference type="Pfam" id="PF03537">
    <property type="entry name" value="Glyco_hydro_114"/>
    <property type="match status" value="1"/>
</dbReference>
<reference evidence="7 8" key="2">
    <citation type="submission" date="2016-08" db="EMBL/GenBank/DDBJ databases">
        <title>Pervasive Adenine N6-methylation of Active Genes in Fungi.</title>
        <authorList>
            <consortium name="DOE Joint Genome Institute"/>
            <person name="Mondo S.J."/>
            <person name="Dannebaum R.O."/>
            <person name="Kuo R.C."/>
            <person name="Labutti K."/>
            <person name="Haridas S."/>
            <person name="Kuo A."/>
            <person name="Salamov A."/>
            <person name="Ahrendt S.R."/>
            <person name="Lipzen A."/>
            <person name="Sullivan W."/>
            <person name="Andreopoulos W.B."/>
            <person name="Clum A."/>
            <person name="Lindquist E."/>
            <person name="Daum C."/>
            <person name="Ramamoorthy G.K."/>
            <person name="Gryganskyi A."/>
            <person name="Culley D."/>
            <person name="Magnuson J.K."/>
            <person name="James T.Y."/>
            <person name="O'Malley M.A."/>
            <person name="Stajich J.E."/>
            <person name="Spatafora J.W."/>
            <person name="Visel A."/>
            <person name="Grigoriev I.V."/>
        </authorList>
    </citation>
    <scope>NUCLEOTIDE SEQUENCE [LARGE SCALE GENOMIC DNA]</scope>
    <source>
        <strain evidence="8">finn</strain>
    </source>
</reference>
<organism evidence="7 8">
    <name type="scientific">Piromyces finnis</name>
    <dbReference type="NCBI Taxonomy" id="1754191"/>
    <lineage>
        <taxon>Eukaryota</taxon>
        <taxon>Fungi</taxon>
        <taxon>Fungi incertae sedis</taxon>
        <taxon>Chytridiomycota</taxon>
        <taxon>Chytridiomycota incertae sedis</taxon>
        <taxon>Neocallimastigomycetes</taxon>
        <taxon>Neocallimastigales</taxon>
        <taxon>Neocallimastigaceae</taxon>
        <taxon>Piromyces</taxon>
    </lineage>
</organism>
<comment type="catalytic activity">
    <reaction evidence="1">
        <text>Hydrolysis of terminal, non-reducing alpha-D-galactose residues in alpha-D-galactosides, including galactose oligosaccharides, galactomannans and galactolipids.</text>
        <dbReference type="EC" id="3.2.1.22"/>
    </reaction>
</comment>
<feature type="domain" description="Glycoside-hydrolase family GH114 TIM-barrel" evidence="6">
    <location>
        <begin position="29"/>
        <end position="256"/>
    </location>
</feature>
<dbReference type="STRING" id="1754191.A0A1Y1VJE2"/>
<evidence type="ECO:0000256" key="5">
    <source>
        <dbReference type="SAM" id="SignalP"/>
    </source>
</evidence>
<name>A0A1Y1VJE2_9FUNG</name>
<feature type="region of interest" description="Disordered" evidence="3">
    <location>
        <begin position="270"/>
        <end position="294"/>
    </location>
</feature>
<keyword evidence="8" id="KW-1185">Reference proteome</keyword>
<evidence type="ECO:0000256" key="3">
    <source>
        <dbReference type="SAM" id="MobiDB-lite"/>
    </source>
</evidence>
<feature type="chain" id="PRO_5012485841" description="alpha-galactosidase" evidence="5">
    <location>
        <begin position="21"/>
        <end position="490"/>
    </location>
</feature>
<dbReference type="AlphaFoldDB" id="A0A1Y1VJE2"/>
<dbReference type="SUPFAM" id="SSF51445">
    <property type="entry name" value="(Trans)glycosidases"/>
    <property type="match status" value="1"/>
</dbReference>
<feature type="signal peptide" evidence="5">
    <location>
        <begin position="1"/>
        <end position="20"/>
    </location>
</feature>
<dbReference type="EMBL" id="MCFH01000005">
    <property type="protein sequence ID" value="ORX57832.1"/>
    <property type="molecule type" value="Genomic_DNA"/>
</dbReference>
<dbReference type="EC" id="3.2.1.22" evidence="2"/>
<dbReference type="GO" id="GO:0004557">
    <property type="term" value="F:alpha-galactosidase activity"/>
    <property type="evidence" value="ECO:0007669"/>
    <property type="project" value="UniProtKB-EC"/>
</dbReference>
<feature type="compositionally biased region" description="Polar residues" evidence="3">
    <location>
        <begin position="468"/>
        <end position="483"/>
    </location>
</feature>
<reference evidence="7 8" key="1">
    <citation type="submission" date="2016-08" db="EMBL/GenBank/DDBJ databases">
        <title>Genomes of anaerobic fungi encode conserved fungal cellulosomes for biomass hydrolysis.</title>
        <authorList>
            <consortium name="DOE Joint Genome Institute"/>
            <person name="Haitjema C.H."/>
            <person name="Gilmore S.P."/>
            <person name="Henske J.K."/>
            <person name="Solomon K.V."/>
            <person name="De Groot R."/>
            <person name="Kuo A."/>
            <person name="Mondo S.J."/>
            <person name="Salamov A.A."/>
            <person name="Labutti K."/>
            <person name="Zhao Z."/>
            <person name="Chiniquy J."/>
            <person name="Barry K."/>
            <person name="Brewer H.M."/>
            <person name="Purvine S.O."/>
            <person name="Wright A.T."/>
            <person name="Boxma B."/>
            <person name="Van Alen T."/>
            <person name="Hackstein J.H."/>
            <person name="Baker S.E."/>
            <person name="Grigoriev I.V."/>
            <person name="O'Malley M.A."/>
        </authorList>
    </citation>
    <scope>NUCLEOTIDE SEQUENCE [LARGE SCALE GENOMIC DNA]</scope>
    <source>
        <strain evidence="8">finn</strain>
    </source>
</reference>
<feature type="transmembrane region" description="Helical" evidence="4">
    <location>
        <begin position="432"/>
        <end position="452"/>
    </location>
</feature>
<feature type="compositionally biased region" description="Polar residues" evidence="3">
    <location>
        <begin position="368"/>
        <end position="400"/>
    </location>
</feature>
<evidence type="ECO:0000259" key="6">
    <source>
        <dbReference type="Pfam" id="PF03537"/>
    </source>
</evidence>
<evidence type="ECO:0000313" key="8">
    <source>
        <dbReference type="Proteomes" id="UP000193719"/>
    </source>
</evidence>
<keyword evidence="4" id="KW-0812">Transmembrane</keyword>
<feature type="region of interest" description="Disordered" evidence="3">
    <location>
        <begin position="367"/>
        <end position="430"/>
    </location>
</feature>
<keyword evidence="5" id="KW-0732">Signal</keyword>
<evidence type="ECO:0000256" key="4">
    <source>
        <dbReference type="SAM" id="Phobius"/>
    </source>
</evidence>
<dbReference type="InterPro" id="IPR004352">
    <property type="entry name" value="GH114_TIM-barrel"/>
</dbReference>
<dbReference type="Gene3D" id="3.20.20.70">
    <property type="entry name" value="Aldolase class I"/>
    <property type="match status" value="1"/>
</dbReference>
<keyword evidence="4" id="KW-0472">Membrane</keyword>
<protein>
    <recommendedName>
        <fullName evidence="2">alpha-galactosidase</fullName>
        <ecNumber evidence="2">3.2.1.22</ecNumber>
    </recommendedName>
</protein>
<feature type="region of interest" description="Disordered" evidence="3">
    <location>
        <begin position="466"/>
        <end position="490"/>
    </location>
</feature>
<accession>A0A1Y1VJE2</accession>
<evidence type="ECO:0000256" key="2">
    <source>
        <dbReference type="ARBA" id="ARBA00012755"/>
    </source>
</evidence>
<dbReference type="InterPro" id="IPR017853">
    <property type="entry name" value="GH"/>
</dbReference>
<keyword evidence="4" id="KW-1133">Transmembrane helix</keyword>
<dbReference type="PANTHER" id="PTHR35273">
    <property type="entry name" value="ALPHA-1,4 POLYGALACTOSAMINIDASE, PUTATIVE (AFU_ORTHOLOGUE AFUA_3G07890)-RELATED"/>
    <property type="match status" value="1"/>
</dbReference>
<dbReference type="OrthoDB" id="2108802at2759"/>